<dbReference type="PANTHER" id="PTHR42643:SF24">
    <property type="entry name" value="IONOTROPIC RECEPTOR 60A"/>
    <property type="match status" value="1"/>
</dbReference>
<feature type="transmembrane region" description="Helical" evidence="13">
    <location>
        <begin position="183"/>
        <end position="202"/>
    </location>
</feature>
<dbReference type="Proteomes" id="UP000440578">
    <property type="component" value="Unassembled WGS sequence"/>
</dbReference>
<keyword evidence="6 13" id="KW-1133">Transmembrane helix</keyword>
<evidence type="ECO:0000313" key="17">
    <source>
        <dbReference type="Proteomes" id="UP000440578"/>
    </source>
</evidence>
<evidence type="ECO:0000256" key="8">
    <source>
        <dbReference type="ARBA" id="ARBA00023136"/>
    </source>
</evidence>
<dbReference type="OrthoDB" id="6362788at2759"/>
<keyword evidence="17" id="KW-1185">Reference proteome</keyword>
<reference evidence="16 17" key="1">
    <citation type="submission" date="2019-07" db="EMBL/GenBank/DDBJ databases">
        <title>Draft genome assembly of a fouling barnacle, Amphibalanus amphitrite (Darwin, 1854): The first reference genome for Thecostraca.</title>
        <authorList>
            <person name="Kim W."/>
        </authorList>
    </citation>
    <scope>NUCLEOTIDE SEQUENCE [LARGE SCALE GENOMIC DNA]</scope>
    <source>
        <strain evidence="16">SNU_AA5</strain>
        <tissue evidence="16">Soma without cirri and trophi</tissue>
    </source>
</reference>
<dbReference type="InterPro" id="IPR019594">
    <property type="entry name" value="Glu/Gly-bd"/>
</dbReference>
<proteinExistence type="inferred from homology"/>
<keyword evidence="10" id="KW-0325">Glycoprotein</keyword>
<dbReference type="InterPro" id="IPR052192">
    <property type="entry name" value="Insect_Ionotropic_Sensory_Rcpt"/>
</dbReference>
<evidence type="ECO:0000256" key="7">
    <source>
        <dbReference type="ARBA" id="ARBA00023065"/>
    </source>
</evidence>
<protein>
    <submittedName>
        <fullName evidence="16">Glutamate receptor 4</fullName>
    </submittedName>
</protein>
<evidence type="ECO:0000259" key="14">
    <source>
        <dbReference type="Pfam" id="PF00060"/>
    </source>
</evidence>
<keyword evidence="12" id="KW-0407">Ion channel</keyword>
<feature type="transmembrane region" description="Helical" evidence="13">
    <location>
        <begin position="143"/>
        <end position="162"/>
    </location>
</feature>
<sequence>MPQGSCGEGLTRELRVTAIHDPPYFIISQQEDGSLLYDGYLFQLWQIVASQLCLRYRMVPLLTGGYGSLAKNGTWVGMVGELAYGRADVALTWVLFREDRAAVVDYVEAVPVQQNQYTFYVPKSSGEVPPLTLDMYNALWQPLHLHVWWTLVAFLFLIAAVLRLSCRVGSTTSETNPQMTEMGWSACLLASLMTFVSQGWAFTPGSPAARTVALSSWMLGLLIYSTYTANLISHLTVTTAERSITSLEQFSKQRGWVLAAEPGLGVLNDWKTSSSVYERELFERTVTGEGYITLDVSKEVVHRTIQPKVLTYIDITKLFYALGTEACTLVPLLDNLPPKARNFMLVAKGLDRERQAITSAMMRMKEAGVMQRVKRQWISSGDLCTPSTETRSMTFGDLLAVLSIVPAAVTCSVAVLVFEWVRYALDGRR</sequence>
<comment type="similarity">
    <text evidence="2">Belongs to the glutamate-gated ion channel (TC 1.A.10.1) family.</text>
</comment>
<feature type="domain" description="Ionotropic glutamate receptor L-glutamate and glycine-binding" evidence="15">
    <location>
        <begin position="13"/>
        <end position="107"/>
    </location>
</feature>
<comment type="subcellular location">
    <subcellularLocation>
        <location evidence="1">Cell membrane</location>
        <topology evidence="1">Multi-pass membrane protein</topology>
    </subcellularLocation>
</comment>
<evidence type="ECO:0000256" key="13">
    <source>
        <dbReference type="SAM" id="Phobius"/>
    </source>
</evidence>
<dbReference type="SUPFAM" id="SSF53850">
    <property type="entry name" value="Periplasmic binding protein-like II"/>
    <property type="match status" value="1"/>
</dbReference>
<dbReference type="PANTHER" id="PTHR42643">
    <property type="entry name" value="IONOTROPIC RECEPTOR 20A-RELATED"/>
    <property type="match status" value="1"/>
</dbReference>
<keyword evidence="4" id="KW-1003">Cell membrane</keyword>
<dbReference type="Gene3D" id="1.10.287.70">
    <property type="match status" value="1"/>
</dbReference>
<evidence type="ECO:0000256" key="3">
    <source>
        <dbReference type="ARBA" id="ARBA00022448"/>
    </source>
</evidence>
<dbReference type="Gene3D" id="3.40.190.10">
    <property type="entry name" value="Periplasmic binding protein-like II"/>
    <property type="match status" value="1"/>
</dbReference>
<feature type="transmembrane region" description="Helical" evidence="13">
    <location>
        <begin position="208"/>
        <end position="227"/>
    </location>
</feature>
<organism evidence="16 17">
    <name type="scientific">Amphibalanus amphitrite</name>
    <name type="common">Striped barnacle</name>
    <name type="synonym">Balanus amphitrite</name>
    <dbReference type="NCBI Taxonomy" id="1232801"/>
    <lineage>
        <taxon>Eukaryota</taxon>
        <taxon>Metazoa</taxon>
        <taxon>Ecdysozoa</taxon>
        <taxon>Arthropoda</taxon>
        <taxon>Crustacea</taxon>
        <taxon>Multicrustacea</taxon>
        <taxon>Cirripedia</taxon>
        <taxon>Thoracica</taxon>
        <taxon>Thoracicalcarea</taxon>
        <taxon>Balanomorpha</taxon>
        <taxon>Balanoidea</taxon>
        <taxon>Balanidae</taxon>
        <taxon>Amphibalaninae</taxon>
        <taxon>Amphibalanus</taxon>
    </lineage>
</organism>
<accession>A0A6A4WYG2</accession>
<evidence type="ECO:0000256" key="5">
    <source>
        <dbReference type="ARBA" id="ARBA00022692"/>
    </source>
</evidence>
<comment type="caution">
    <text evidence="16">The sequence shown here is derived from an EMBL/GenBank/DDBJ whole genome shotgun (WGS) entry which is preliminary data.</text>
</comment>
<dbReference type="AlphaFoldDB" id="A0A6A4WYG2"/>
<evidence type="ECO:0000256" key="12">
    <source>
        <dbReference type="ARBA" id="ARBA00023303"/>
    </source>
</evidence>
<dbReference type="EMBL" id="VIIS01000190">
    <property type="protein sequence ID" value="KAF0312137.1"/>
    <property type="molecule type" value="Genomic_DNA"/>
</dbReference>
<evidence type="ECO:0000256" key="1">
    <source>
        <dbReference type="ARBA" id="ARBA00004651"/>
    </source>
</evidence>
<evidence type="ECO:0000313" key="16">
    <source>
        <dbReference type="EMBL" id="KAF0312137.1"/>
    </source>
</evidence>
<keyword evidence="7" id="KW-0406">Ion transport</keyword>
<feature type="domain" description="Ionotropic glutamate receptor C-terminal" evidence="14">
    <location>
        <begin position="145"/>
        <end position="322"/>
    </location>
</feature>
<dbReference type="GO" id="GO:0005886">
    <property type="term" value="C:plasma membrane"/>
    <property type="evidence" value="ECO:0007669"/>
    <property type="project" value="UniProtKB-SubCell"/>
</dbReference>
<keyword evidence="8 13" id="KW-0472">Membrane</keyword>
<gene>
    <name evidence="16" type="primary">GRIA4_1</name>
    <name evidence="16" type="ORF">FJT64_017128</name>
</gene>
<feature type="transmembrane region" description="Helical" evidence="13">
    <location>
        <begin position="398"/>
        <end position="421"/>
    </location>
</feature>
<evidence type="ECO:0000256" key="2">
    <source>
        <dbReference type="ARBA" id="ARBA00008685"/>
    </source>
</evidence>
<keyword evidence="11" id="KW-1071">Ligand-gated ion channel</keyword>
<evidence type="ECO:0000256" key="10">
    <source>
        <dbReference type="ARBA" id="ARBA00023180"/>
    </source>
</evidence>
<evidence type="ECO:0000256" key="9">
    <source>
        <dbReference type="ARBA" id="ARBA00023170"/>
    </source>
</evidence>
<evidence type="ECO:0000259" key="15">
    <source>
        <dbReference type="Pfam" id="PF10613"/>
    </source>
</evidence>
<evidence type="ECO:0000256" key="11">
    <source>
        <dbReference type="ARBA" id="ARBA00023286"/>
    </source>
</evidence>
<dbReference type="GO" id="GO:0050906">
    <property type="term" value="P:detection of stimulus involved in sensory perception"/>
    <property type="evidence" value="ECO:0007669"/>
    <property type="project" value="UniProtKB-ARBA"/>
</dbReference>
<dbReference type="GO" id="GO:0015276">
    <property type="term" value="F:ligand-gated monoatomic ion channel activity"/>
    <property type="evidence" value="ECO:0007669"/>
    <property type="project" value="InterPro"/>
</dbReference>
<evidence type="ECO:0000256" key="6">
    <source>
        <dbReference type="ARBA" id="ARBA00022989"/>
    </source>
</evidence>
<keyword evidence="3" id="KW-0813">Transport</keyword>
<name>A0A6A4WYG2_AMPAM</name>
<evidence type="ECO:0000256" key="4">
    <source>
        <dbReference type="ARBA" id="ARBA00022475"/>
    </source>
</evidence>
<dbReference type="Pfam" id="PF10613">
    <property type="entry name" value="Lig_chan-Glu_bd"/>
    <property type="match status" value="1"/>
</dbReference>
<dbReference type="InterPro" id="IPR001320">
    <property type="entry name" value="Iontro_rcpt_C"/>
</dbReference>
<keyword evidence="5 13" id="KW-0812">Transmembrane</keyword>
<keyword evidence="9 16" id="KW-0675">Receptor</keyword>
<dbReference type="Pfam" id="PF00060">
    <property type="entry name" value="Lig_chan"/>
    <property type="match status" value="1"/>
</dbReference>